<dbReference type="InterPro" id="IPR006664">
    <property type="entry name" value="OMP_bac"/>
</dbReference>
<gene>
    <name evidence="9" type="ORF">ENO08_07285</name>
</gene>
<evidence type="ECO:0000256" key="3">
    <source>
        <dbReference type="ARBA" id="ARBA00023136"/>
    </source>
</evidence>
<accession>A0A7V2AVX2</accession>
<sequence length="286" mass="31605">MKAFSVMFLVLFVFVTVAATSAGADNWPAGRKDRKDSKALCYIFTPWPFRHVCCEAPMDTDGDGVFDRDDRCPGTPSGAVVDEFGCPLDADGDGVYDGIDRCPDTPKGATVDKNGCPSDADGDGVYDGIDRCPNTPEGTKVDEKGCPVETSEKEKEFLDSGLIRESNILFELEKADLKPESKEVLDEIGKIFVQWPDLKIEIGGHTDSQGADDFNQKLSEQRAAAVFEYLKAEFPKINADNFSVKGYGESMPVATNDTKEGRAQNRRVEFKCLNLDELKKEMDRRR</sequence>
<feature type="region of interest" description="Disordered" evidence="6">
    <location>
        <begin position="131"/>
        <end position="150"/>
    </location>
</feature>
<dbReference type="InterPro" id="IPR006665">
    <property type="entry name" value="OmpA-like"/>
</dbReference>
<organism evidence="9">
    <name type="scientific">Eiseniibacteriota bacterium</name>
    <dbReference type="NCBI Taxonomy" id="2212470"/>
    <lineage>
        <taxon>Bacteria</taxon>
        <taxon>Candidatus Eiseniibacteriota</taxon>
    </lineage>
</organism>
<feature type="chain" id="PRO_5030617708" evidence="7">
    <location>
        <begin position="19"/>
        <end position="286"/>
    </location>
</feature>
<dbReference type="SUPFAM" id="SSF103647">
    <property type="entry name" value="TSP type-3 repeat"/>
    <property type="match status" value="1"/>
</dbReference>
<dbReference type="PANTHER" id="PTHR30329:SF21">
    <property type="entry name" value="LIPOPROTEIN YIAD-RELATED"/>
    <property type="match status" value="1"/>
</dbReference>
<dbReference type="AlphaFoldDB" id="A0A7V2AVX2"/>
<dbReference type="Pfam" id="PF02412">
    <property type="entry name" value="TSP_3"/>
    <property type="match status" value="2"/>
</dbReference>
<name>A0A7V2AVX2_UNCEI</name>
<dbReference type="Proteomes" id="UP000886069">
    <property type="component" value="Unassembled WGS sequence"/>
</dbReference>
<dbReference type="GO" id="GO:0007155">
    <property type="term" value="P:cell adhesion"/>
    <property type="evidence" value="ECO:0007669"/>
    <property type="project" value="InterPro"/>
</dbReference>
<evidence type="ECO:0000256" key="7">
    <source>
        <dbReference type="SAM" id="SignalP"/>
    </source>
</evidence>
<dbReference type="CDD" id="cd07185">
    <property type="entry name" value="OmpA_C-like"/>
    <property type="match status" value="1"/>
</dbReference>
<keyword evidence="4" id="KW-0998">Cell outer membrane</keyword>
<dbReference type="InterPro" id="IPR003367">
    <property type="entry name" value="Thrombospondin_3-like_rpt"/>
</dbReference>
<comment type="caution">
    <text evidence="9">The sequence shown here is derived from an EMBL/GenBank/DDBJ whole genome shotgun (WGS) entry which is preliminary data.</text>
</comment>
<dbReference type="InterPro" id="IPR050330">
    <property type="entry name" value="Bact_OuterMem_StrucFunc"/>
</dbReference>
<evidence type="ECO:0000256" key="4">
    <source>
        <dbReference type="ARBA" id="ARBA00023237"/>
    </source>
</evidence>
<dbReference type="SUPFAM" id="SSF103088">
    <property type="entry name" value="OmpA-like"/>
    <property type="match status" value="1"/>
</dbReference>
<feature type="signal peptide" evidence="7">
    <location>
        <begin position="1"/>
        <end position="18"/>
    </location>
</feature>
<protein>
    <submittedName>
        <fullName evidence="9">OmpA family protein</fullName>
    </submittedName>
</protein>
<evidence type="ECO:0000256" key="5">
    <source>
        <dbReference type="PROSITE-ProRule" id="PRU00473"/>
    </source>
</evidence>
<dbReference type="Pfam" id="PF00691">
    <property type="entry name" value="OmpA"/>
    <property type="match status" value="1"/>
</dbReference>
<feature type="domain" description="OmpA-like" evidence="8">
    <location>
        <begin position="157"/>
        <end position="276"/>
    </location>
</feature>
<proteinExistence type="predicted"/>
<dbReference type="GO" id="GO:0005509">
    <property type="term" value="F:calcium ion binding"/>
    <property type="evidence" value="ECO:0007669"/>
    <property type="project" value="InterPro"/>
</dbReference>
<dbReference type="PRINTS" id="PR01021">
    <property type="entry name" value="OMPADOMAIN"/>
</dbReference>
<keyword evidence="3 5" id="KW-0472">Membrane</keyword>
<evidence type="ECO:0000313" key="9">
    <source>
        <dbReference type="EMBL" id="HER44244.1"/>
    </source>
</evidence>
<dbReference type="InterPro" id="IPR028974">
    <property type="entry name" value="TSP_type-3_rpt"/>
</dbReference>
<feature type="compositionally biased region" description="Basic and acidic residues" evidence="6">
    <location>
        <begin position="139"/>
        <end position="150"/>
    </location>
</feature>
<evidence type="ECO:0000256" key="1">
    <source>
        <dbReference type="ARBA" id="ARBA00004442"/>
    </source>
</evidence>
<dbReference type="PANTHER" id="PTHR30329">
    <property type="entry name" value="STATOR ELEMENT OF FLAGELLAR MOTOR COMPLEX"/>
    <property type="match status" value="1"/>
</dbReference>
<reference evidence="9" key="1">
    <citation type="journal article" date="2020" name="mSystems">
        <title>Genome- and Community-Level Interaction Insights into Carbon Utilization and Element Cycling Functions of Hydrothermarchaeota in Hydrothermal Sediment.</title>
        <authorList>
            <person name="Zhou Z."/>
            <person name="Liu Y."/>
            <person name="Xu W."/>
            <person name="Pan J."/>
            <person name="Luo Z.H."/>
            <person name="Li M."/>
        </authorList>
    </citation>
    <scope>NUCLEOTIDE SEQUENCE [LARGE SCALE GENOMIC DNA]</scope>
    <source>
        <strain evidence="9">SpSt-1233</strain>
    </source>
</reference>
<evidence type="ECO:0000259" key="8">
    <source>
        <dbReference type="PROSITE" id="PS51123"/>
    </source>
</evidence>
<comment type="subcellular location">
    <subcellularLocation>
        <location evidence="1">Cell outer membrane</location>
    </subcellularLocation>
</comment>
<dbReference type="InterPro" id="IPR036737">
    <property type="entry name" value="OmpA-like_sf"/>
</dbReference>
<evidence type="ECO:0000256" key="2">
    <source>
        <dbReference type="ARBA" id="ARBA00022729"/>
    </source>
</evidence>
<dbReference type="GO" id="GO:0009279">
    <property type="term" value="C:cell outer membrane"/>
    <property type="evidence" value="ECO:0007669"/>
    <property type="project" value="UniProtKB-SubCell"/>
</dbReference>
<dbReference type="PROSITE" id="PS51123">
    <property type="entry name" value="OMPA_2"/>
    <property type="match status" value="1"/>
</dbReference>
<dbReference type="EMBL" id="DSEC01000522">
    <property type="protein sequence ID" value="HER44244.1"/>
    <property type="molecule type" value="Genomic_DNA"/>
</dbReference>
<evidence type="ECO:0000256" key="6">
    <source>
        <dbReference type="SAM" id="MobiDB-lite"/>
    </source>
</evidence>
<dbReference type="Gene3D" id="3.30.1330.60">
    <property type="entry name" value="OmpA-like domain"/>
    <property type="match status" value="1"/>
</dbReference>
<dbReference type="Gene3D" id="4.10.1080.10">
    <property type="entry name" value="TSP type-3 repeat"/>
    <property type="match status" value="1"/>
</dbReference>
<keyword evidence="2 7" id="KW-0732">Signal</keyword>